<dbReference type="GO" id="GO:0005856">
    <property type="term" value="C:cytoskeleton"/>
    <property type="evidence" value="ECO:0007669"/>
    <property type="project" value="UniProtKB-ARBA"/>
</dbReference>
<protein>
    <recommendedName>
        <fullName evidence="4">DUF4200 domain-containing protein</fullName>
    </recommendedName>
</protein>
<name>A0AAV2JHF2_KNICA</name>
<proteinExistence type="predicted"/>
<feature type="compositionally biased region" description="Polar residues" evidence="3">
    <location>
        <begin position="438"/>
        <end position="451"/>
    </location>
</feature>
<evidence type="ECO:0000256" key="1">
    <source>
        <dbReference type="ARBA" id="ARBA00023054"/>
    </source>
</evidence>
<evidence type="ECO:0000313" key="5">
    <source>
        <dbReference type="EMBL" id="CAL1575831.1"/>
    </source>
</evidence>
<dbReference type="EMBL" id="OZ035834">
    <property type="protein sequence ID" value="CAL1575831.1"/>
    <property type="molecule type" value="Genomic_DNA"/>
</dbReference>
<gene>
    <name evidence="5" type="ORF">KC01_LOCUS7322</name>
</gene>
<keyword evidence="1 2" id="KW-0175">Coiled coil</keyword>
<feature type="coiled-coil region" evidence="2">
    <location>
        <begin position="286"/>
        <end position="352"/>
    </location>
</feature>
<organism evidence="5 6">
    <name type="scientific">Knipowitschia caucasica</name>
    <name type="common">Caucasian dwarf goby</name>
    <name type="synonym">Pomatoschistus caucasicus</name>
    <dbReference type="NCBI Taxonomy" id="637954"/>
    <lineage>
        <taxon>Eukaryota</taxon>
        <taxon>Metazoa</taxon>
        <taxon>Chordata</taxon>
        <taxon>Craniata</taxon>
        <taxon>Vertebrata</taxon>
        <taxon>Euteleostomi</taxon>
        <taxon>Actinopterygii</taxon>
        <taxon>Neopterygii</taxon>
        <taxon>Teleostei</taxon>
        <taxon>Neoteleostei</taxon>
        <taxon>Acanthomorphata</taxon>
        <taxon>Gobiaria</taxon>
        <taxon>Gobiiformes</taxon>
        <taxon>Gobioidei</taxon>
        <taxon>Gobiidae</taxon>
        <taxon>Gobiinae</taxon>
        <taxon>Knipowitschia</taxon>
    </lineage>
</organism>
<dbReference type="InterPro" id="IPR025252">
    <property type="entry name" value="DUF4200"/>
</dbReference>
<feature type="domain" description="DUF4200" evidence="4">
    <location>
        <begin position="148"/>
        <end position="263"/>
    </location>
</feature>
<sequence length="460" mass="53240">MRVHALSSSPSLDFHQELSRSVKQSRPRAGCRDNSAGILLHSLWLRLLFPRQQPHNIRKDLVVLTWVGIVLGYLGNSPLSTMTTDLPFLDRSDPRLKLTVENRTRNVFVTQLEDRPKEENVNYIPVVTETPHSLLGAGLNTLQKTLVLQSQTELEEVTRLLDLKQQEFQGRLEALAQRRSELELKQQQNKERVSKFEKFVAENELKQHQTLKKYKDAQEQNHIKQREIESLTNKLIRLRARQHVLKDRMTKYKIYEDYLVKTINYLPSSYLENDSESLVLPIIRRHESLSITYQELTQRLEKMEDEVEAKQHELQTMKQEHDIKKLMVNKELSELQNELEGLKDMNKEAEISLLTEQGQSREKVEEVGSIFMAINNLAEQCYLPSYGALEDINVLTMMEMVMEYILDKADTEQRARRLMESGSTVTPLTDKKGRGSAKTVTAKTQIKSPSKVSKKSETLS</sequence>
<feature type="coiled-coil region" evidence="2">
    <location>
        <begin position="165"/>
        <end position="248"/>
    </location>
</feature>
<dbReference type="PANTHER" id="PTHR21683:SF18">
    <property type="entry name" value="COILED-COIL DOMAIN-CONTAINING PROTEIN 42 HOMOLOG"/>
    <property type="match status" value="1"/>
</dbReference>
<evidence type="ECO:0000259" key="4">
    <source>
        <dbReference type="Pfam" id="PF13863"/>
    </source>
</evidence>
<dbReference type="PANTHER" id="PTHR21683">
    <property type="entry name" value="COILED-COIL DOMAIN-CONTAINING PROTEIN 42 LIKE-2-LIKE-RELATED"/>
    <property type="match status" value="1"/>
</dbReference>
<evidence type="ECO:0000256" key="2">
    <source>
        <dbReference type="SAM" id="Coils"/>
    </source>
</evidence>
<dbReference type="Pfam" id="PF13863">
    <property type="entry name" value="DUF4200"/>
    <property type="match status" value="1"/>
</dbReference>
<dbReference type="Proteomes" id="UP001497482">
    <property type="component" value="Chromosome 12"/>
</dbReference>
<reference evidence="5 6" key="1">
    <citation type="submission" date="2024-04" db="EMBL/GenBank/DDBJ databases">
        <authorList>
            <person name="Waldvogel A.-M."/>
            <person name="Schoenle A."/>
        </authorList>
    </citation>
    <scope>NUCLEOTIDE SEQUENCE [LARGE SCALE GENOMIC DNA]</scope>
</reference>
<evidence type="ECO:0000313" key="6">
    <source>
        <dbReference type="Proteomes" id="UP001497482"/>
    </source>
</evidence>
<feature type="region of interest" description="Disordered" evidence="3">
    <location>
        <begin position="419"/>
        <end position="460"/>
    </location>
</feature>
<dbReference type="AlphaFoldDB" id="A0AAV2JHF2"/>
<accession>A0AAV2JHF2</accession>
<keyword evidence="6" id="KW-1185">Reference proteome</keyword>
<dbReference type="InterPro" id="IPR051147">
    <property type="entry name" value="CFAP_domain-containing"/>
</dbReference>
<evidence type="ECO:0000256" key="3">
    <source>
        <dbReference type="SAM" id="MobiDB-lite"/>
    </source>
</evidence>